<feature type="transmembrane region" description="Helical" evidence="1">
    <location>
        <begin position="154"/>
        <end position="172"/>
    </location>
</feature>
<reference evidence="3 4" key="1">
    <citation type="journal article" date="2015" name="Genome Announc.">
        <title>Expanding the biotechnology potential of lactobacilli through comparative genomics of 213 strains and associated genera.</title>
        <authorList>
            <person name="Sun Z."/>
            <person name="Harris H.M."/>
            <person name="McCann A."/>
            <person name="Guo C."/>
            <person name="Argimon S."/>
            <person name="Zhang W."/>
            <person name="Yang X."/>
            <person name="Jeffery I.B."/>
            <person name="Cooney J.C."/>
            <person name="Kagawa T.F."/>
            <person name="Liu W."/>
            <person name="Song Y."/>
            <person name="Salvetti E."/>
            <person name="Wrobel A."/>
            <person name="Rasinkangas P."/>
            <person name="Parkhill J."/>
            <person name="Rea M.C."/>
            <person name="O'Sullivan O."/>
            <person name="Ritari J."/>
            <person name="Douillard F.P."/>
            <person name="Paul Ross R."/>
            <person name="Yang R."/>
            <person name="Briner A.E."/>
            <person name="Felis G.E."/>
            <person name="de Vos W.M."/>
            <person name="Barrangou R."/>
            <person name="Klaenhammer T.R."/>
            <person name="Caufield P.W."/>
            <person name="Cui Y."/>
            <person name="Zhang H."/>
            <person name="O'Toole P.W."/>
        </authorList>
    </citation>
    <scope>NUCLEOTIDE SEQUENCE [LARGE SCALE GENOMIC DNA]</scope>
    <source>
        <strain evidence="3 4">DSM 13345</strain>
    </source>
</reference>
<feature type="transmembrane region" description="Helical" evidence="1">
    <location>
        <begin position="233"/>
        <end position="252"/>
    </location>
</feature>
<evidence type="ECO:0000259" key="2">
    <source>
        <dbReference type="Pfam" id="PF01757"/>
    </source>
</evidence>
<gene>
    <name evidence="3" type="ORF">FC47_GL001404</name>
</gene>
<feature type="transmembrane region" description="Helical" evidence="1">
    <location>
        <begin position="178"/>
        <end position="195"/>
    </location>
</feature>
<feature type="transmembrane region" description="Helical" evidence="1">
    <location>
        <begin position="74"/>
        <end position="95"/>
    </location>
</feature>
<dbReference type="PANTHER" id="PTHR37312:SF1">
    <property type="entry name" value="MEMBRANE-BOUND ACYLTRANSFERASE YKRP-RELATED"/>
    <property type="match status" value="1"/>
</dbReference>
<protein>
    <submittedName>
        <fullName evidence="3">Acyltransferase</fullName>
    </submittedName>
</protein>
<feature type="transmembrane region" description="Helical" evidence="1">
    <location>
        <begin position="36"/>
        <end position="53"/>
    </location>
</feature>
<evidence type="ECO:0000256" key="1">
    <source>
        <dbReference type="SAM" id="Phobius"/>
    </source>
</evidence>
<dbReference type="InterPro" id="IPR052734">
    <property type="entry name" value="Nod_factor_acetyltransferase"/>
</dbReference>
<keyword evidence="1" id="KW-0812">Transmembrane</keyword>
<dbReference type="PANTHER" id="PTHR37312">
    <property type="entry name" value="MEMBRANE-BOUND ACYLTRANSFERASE YKRP-RELATED"/>
    <property type="match status" value="1"/>
</dbReference>
<dbReference type="PATRIC" id="fig|1423771.3.peg.1418"/>
<name>A0A0R1NTJ2_LIMMU</name>
<feature type="transmembrane region" description="Helical" evidence="1">
    <location>
        <begin position="12"/>
        <end position="30"/>
    </location>
</feature>
<keyword evidence="3" id="KW-0012">Acyltransferase</keyword>
<dbReference type="AlphaFoldDB" id="A0A0R1NTJ2"/>
<dbReference type="InterPro" id="IPR002656">
    <property type="entry name" value="Acyl_transf_3_dom"/>
</dbReference>
<dbReference type="Pfam" id="PF01757">
    <property type="entry name" value="Acyl_transf_3"/>
    <property type="match status" value="1"/>
</dbReference>
<accession>A0A0R1NTJ2</accession>
<evidence type="ECO:0000313" key="4">
    <source>
        <dbReference type="Proteomes" id="UP000050901"/>
    </source>
</evidence>
<sequence>MKGFNVLVSRKRIVWIDIAKAIAIILMIIGHEIKNVWVYTFIFSFHMPLFFILSGFTSSEVCNVDQWKKRVKKLFLNSWILAVIMIILLALQNWIINGGSIIWYQAIRGIFWGSNFYGKNGIWLSSVGVMWFMFAFFWAKVIYDSLQLVIPNKFNGIILGILAYISILLSKYYWLPQAFDIALVAAFFMWVGWFLKKLTAKKNSLIIFGEIALVIFWIVCVANKMHIELSVRYYPLQFISVIEAISGTIAIIKLSKGIERISLLSKFSFFGKHTLPLLCIHHLDCYWIWWSKYMNSNIEAALVRLSVDIVMLMVFLEIKKYIKIGVNGRGNKGK</sequence>
<dbReference type="EMBL" id="AZEQ01000033">
    <property type="protein sequence ID" value="KRL23591.1"/>
    <property type="molecule type" value="Genomic_DNA"/>
</dbReference>
<keyword evidence="1" id="KW-0472">Membrane</keyword>
<proteinExistence type="predicted"/>
<evidence type="ECO:0000313" key="3">
    <source>
        <dbReference type="EMBL" id="KRL23591.1"/>
    </source>
</evidence>
<keyword evidence="3" id="KW-0808">Transferase</keyword>
<dbReference type="GO" id="GO:0016747">
    <property type="term" value="F:acyltransferase activity, transferring groups other than amino-acyl groups"/>
    <property type="evidence" value="ECO:0007669"/>
    <property type="project" value="InterPro"/>
</dbReference>
<feature type="transmembrane region" description="Helical" evidence="1">
    <location>
        <begin position="301"/>
        <end position="318"/>
    </location>
</feature>
<comment type="caution">
    <text evidence="3">The sequence shown here is derived from an EMBL/GenBank/DDBJ whole genome shotgun (WGS) entry which is preliminary data.</text>
</comment>
<feature type="transmembrane region" description="Helical" evidence="1">
    <location>
        <begin position="273"/>
        <end position="289"/>
    </location>
</feature>
<feature type="domain" description="Acyltransferase 3" evidence="2">
    <location>
        <begin position="14"/>
        <end position="289"/>
    </location>
</feature>
<feature type="transmembrane region" description="Helical" evidence="1">
    <location>
        <begin position="122"/>
        <end position="142"/>
    </location>
</feature>
<feature type="transmembrane region" description="Helical" evidence="1">
    <location>
        <begin position="207"/>
        <end position="227"/>
    </location>
</feature>
<dbReference type="Proteomes" id="UP000050901">
    <property type="component" value="Unassembled WGS sequence"/>
</dbReference>
<organism evidence="3 4">
    <name type="scientific">Limosilactobacillus mucosae DSM 13345</name>
    <dbReference type="NCBI Taxonomy" id="1423771"/>
    <lineage>
        <taxon>Bacteria</taxon>
        <taxon>Bacillati</taxon>
        <taxon>Bacillota</taxon>
        <taxon>Bacilli</taxon>
        <taxon>Lactobacillales</taxon>
        <taxon>Lactobacillaceae</taxon>
        <taxon>Limosilactobacillus</taxon>
    </lineage>
</organism>
<keyword evidence="1" id="KW-1133">Transmembrane helix</keyword>